<dbReference type="SUPFAM" id="SSF51197">
    <property type="entry name" value="Clavaminate synthase-like"/>
    <property type="match status" value="1"/>
</dbReference>
<proteinExistence type="predicted"/>
<protein>
    <submittedName>
        <fullName evidence="3">Cupin-like domain-containing protein</fullName>
    </submittedName>
</protein>
<name>A0A6P1TDV2_9GAMM</name>
<sequence>MHGCNPIVTLEGISCGEIPPEILSANRPVVLKGLVDHWPLVEEGRRSPAAAVDYLVSHYNGKPCLVNFGRREMEGRYFYDEDVRTLNYDTLRAPIDEVLVKILQTLEPDDASDPDNPYHSYYISSTSVDGHLPGLRKDNDLEIPRQERTYPVASPQMKIWIGNRSVASCHYDALDNIACCVAGRRRFTIFPPEQFPNLYFGPLDLTPGGQAISMVDFSNPDFERFPRFRDALAAGYVAELEPGDAIYIPSMWMHHVEGLSPFNILVNYWWDDAPLYTGSGMNALYHGILTLRDKPEHEKEGWRQLFEYYVFGPGDRAGEHLPEQARGVLGKLDNNSARQLRAMLINKLNR</sequence>
<dbReference type="EMBL" id="JACHHR010000003">
    <property type="protein sequence ID" value="MBB5212581.1"/>
    <property type="molecule type" value="Genomic_DNA"/>
</dbReference>
<dbReference type="Proteomes" id="UP000464675">
    <property type="component" value="Chromosome"/>
</dbReference>
<dbReference type="PANTHER" id="PTHR12461">
    <property type="entry name" value="HYPOXIA-INDUCIBLE FACTOR 1 ALPHA INHIBITOR-RELATED"/>
    <property type="match status" value="1"/>
</dbReference>
<dbReference type="AlphaFoldDB" id="A0A6P1TDV2"/>
<keyword evidence="4" id="KW-1185">Reference proteome</keyword>
<evidence type="ECO:0000313" key="5">
    <source>
        <dbReference type="Proteomes" id="UP000563601"/>
    </source>
</evidence>
<gene>
    <name evidence="3" type="ORF">GTQ55_15225</name>
    <name evidence="2" type="ORF">HNQ53_002806</name>
</gene>
<dbReference type="PANTHER" id="PTHR12461:SF105">
    <property type="entry name" value="HYPOXIA-INDUCIBLE FACTOR 1-ALPHA INHIBITOR"/>
    <property type="match status" value="1"/>
</dbReference>
<dbReference type="InterPro" id="IPR003347">
    <property type="entry name" value="JmjC_dom"/>
</dbReference>
<dbReference type="SMART" id="SM00558">
    <property type="entry name" value="JmjC"/>
    <property type="match status" value="1"/>
</dbReference>
<accession>A0A6P1TDV2</accession>
<evidence type="ECO:0000313" key="2">
    <source>
        <dbReference type="EMBL" id="MBB5212581.1"/>
    </source>
</evidence>
<dbReference type="PROSITE" id="PS51184">
    <property type="entry name" value="JMJC"/>
    <property type="match status" value="1"/>
</dbReference>
<evidence type="ECO:0000313" key="3">
    <source>
        <dbReference type="EMBL" id="QHQ40197.1"/>
    </source>
</evidence>
<dbReference type="Pfam" id="PF13621">
    <property type="entry name" value="Cupin_8"/>
    <property type="match status" value="1"/>
</dbReference>
<evidence type="ECO:0000259" key="1">
    <source>
        <dbReference type="PROSITE" id="PS51184"/>
    </source>
</evidence>
<dbReference type="InterPro" id="IPR041667">
    <property type="entry name" value="Cupin_8"/>
</dbReference>
<reference evidence="2 5" key="2">
    <citation type="submission" date="2020-08" db="EMBL/GenBank/DDBJ databases">
        <title>Genomic Encyclopedia of Type Strains, Phase IV (KMG-IV): sequencing the most valuable type-strain genomes for metagenomic binning, comparative biology and taxonomic classification.</title>
        <authorList>
            <person name="Goeker M."/>
        </authorList>
    </citation>
    <scope>NUCLEOTIDE SEQUENCE [LARGE SCALE GENOMIC DNA]</scope>
    <source>
        <strain evidence="2 5">DSM 11525</strain>
    </source>
</reference>
<dbReference type="Gene3D" id="2.60.120.650">
    <property type="entry name" value="Cupin"/>
    <property type="match status" value="1"/>
</dbReference>
<reference evidence="3 4" key="1">
    <citation type="submission" date="2020-01" db="EMBL/GenBank/DDBJ databases">
        <title>The possibility of degradation of plastic by Microbulbifer hydrolyticus IRE-31.</title>
        <authorList>
            <person name="Liu L."/>
        </authorList>
    </citation>
    <scope>NUCLEOTIDE SEQUENCE [LARGE SCALE GENOMIC DNA]</scope>
    <source>
        <strain evidence="3 4">IRE-31</strain>
    </source>
</reference>
<dbReference type="RefSeq" id="WP_161859495.1">
    <property type="nucleotide sequence ID" value="NZ_CP047491.1"/>
</dbReference>
<feature type="domain" description="JmjC" evidence="1">
    <location>
        <begin position="121"/>
        <end position="285"/>
    </location>
</feature>
<evidence type="ECO:0000313" key="4">
    <source>
        <dbReference type="Proteomes" id="UP000464675"/>
    </source>
</evidence>
<dbReference type="Proteomes" id="UP000563601">
    <property type="component" value="Unassembled WGS sequence"/>
</dbReference>
<dbReference type="EMBL" id="CP047491">
    <property type="protein sequence ID" value="QHQ40197.1"/>
    <property type="molecule type" value="Genomic_DNA"/>
</dbReference>
<organism evidence="2 5">
    <name type="scientific">Microbulbifer hydrolyticus</name>
    <dbReference type="NCBI Taxonomy" id="48074"/>
    <lineage>
        <taxon>Bacteria</taxon>
        <taxon>Pseudomonadati</taxon>
        <taxon>Pseudomonadota</taxon>
        <taxon>Gammaproteobacteria</taxon>
        <taxon>Cellvibrionales</taxon>
        <taxon>Microbulbiferaceae</taxon>
        <taxon>Microbulbifer</taxon>
    </lineage>
</organism>
<dbReference type="OrthoDB" id="479699at2"/>